<protein>
    <recommendedName>
        <fullName evidence="1">Acetolactate synthase small subunit</fullName>
        <shortName evidence="1">AHAS</shortName>
        <shortName evidence="1">ALS</shortName>
        <ecNumber evidence="1">2.2.1.6</ecNumber>
    </recommendedName>
    <alternativeName>
        <fullName evidence="1">Acetohydroxy-acid synthase small subunit</fullName>
    </alternativeName>
</protein>
<evidence type="ECO:0000259" key="2">
    <source>
        <dbReference type="PROSITE" id="PS51671"/>
    </source>
</evidence>
<keyword evidence="1" id="KW-0028">Amino-acid biosynthesis</keyword>
<comment type="pathway">
    <text evidence="1">Amino-acid biosynthesis; L-valine biosynthesis; L-valine from pyruvate: step 1/4.</text>
</comment>
<keyword evidence="1 3" id="KW-0808">Transferase</keyword>
<gene>
    <name evidence="3" type="primary">ilvN</name>
    <name evidence="3" type="ORF">HA254_04180</name>
</gene>
<dbReference type="Pfam" id="PF10369">
    <property type="entry name" value="ALS_ss_C"/>
    <property type="match status" value="1"/>
</dbReference>
<dbReference type="PANTHER" id="PTHR30239:SF0">
    <property type="entry name" value="ACETOLACTATE SYNTHASE SMALL SUBUNIT 1, CHLOROPLASTIC"/>
    <property type="match status" value="1"/>
</dbReference>
<comment type="caution">
    <text evidence="3">The sequence shown here is derived from an EMBL/GenBank/DDBJ whole genome shotgun (WGS) entry which is preliminary data.</text>
</comment>
<dbReference type="EC" id="2.2.1.6" evidence="1"/>
<dbReference type="Gene3D" id="3.30.70.1150">
    <property type="entry name" value="ACT-like. Chain A, domain 2"/>
    <property type="match status" value="1"/>
</dbReference>
<sequence>MAGEKFYLMIVVDNNKGVMARIATLLARKGYNINSVCVGKHLEGGEALITLSIMGEESEVMNARDLLGKLVNVISIEMARSGDVAERELCLVRLKSSKDMAKKLSGFNVKVLKENNGFAIVEVVDNPAVIEKFLEFAKKEIGILGISRSGSNAILVL</sequence>
<proteinExistence type="inferred from homology"/>
<comment type="subunit">
    <text evidence="1">Dimer of large and small chains.</text>
</comment>
<comment type="similarity">
    <text evidence="1">Belongs to the acetolactate synthase small subunit family.</text>
</comment>
<keyword evidence="1" id="KW-0100">Branched-chain amino acid biosynthesis</keyword>
<accession>A0A7J4IWE4</accession>
<comment type="pathway">
    <text evidence="1">Amino-acid biosynthesis; L-isoleucine biosynthesis; L-isoleucine from 2-oxobutanoate: step 1/4.</text>
</comment>
<dbReference type="SUPFAM" id="SSF55021">
    <property type="entry name" value="ACT-like"/>
    <property type="match status" value="2"/>
</dbReference>
<dbReference type="AlphaFoldDB" id="A0A7J4IWE4"/>
<dbReference type="GO" id="GO:0009097">
    <property type="term" value="P:isoleucine biosynthetic process"/>
    <property type="evidence" value="ECO:0007669"/>
    <property type="project" value="UniProtKB-UniRule"/>
</dbReference>
<dbReference type="InterPro" id="IPR045865">
    <property type="entry name" value="ACT-like_dom_sf"/>
</dbReference>
<evidence type="ECO:0000313" key="4">
    <source>
        <dbReference type="Proteomes" id="UP000565078"/>
    </source>
</evidence>
<evidence type="ECO:0000313" key="3">
    <source>
        <dbReference type="EMBL" id="HIH09841.1"/>
    </source>
</evidence>
<dbReference type="GO" id="GO:0005829">
    <property type="term" value="C:cytosol"/>
    <property type="evidence" value="ECO:0007669"/>
    <property type="project" value="TreeGrafter"/>
</dbReference>
<dbReference type="InterPro" id="IPR002912">
    <property type="entry name" value="ACT_dom"/>
</dbReference>
<dbReference type="PROSITE" id="PS51671">
    <property type="entry name" value="ACT"/>
    <property type="match status" value="1"/>
</dbReference>
<dbReference type="PANTHER" id="PTHR30239">
    <property type="entry name" value="ACETOLACTATE SYNTHASE SMALL SUBUNIT"/>
    <property type="match status" value="1"/>
</dbReference>
<dbReference type="EMBL" id="DUGC01000063">
    <property type="protein sequence ID" value="HIH09841.1"/>
    <property type="molecule type" value="Genomic_DNA"/>
</dbReference>
<dbReference type="GO" id="GO:0003984">
    <property type="term" value="F:acetolactate synthase activity"/>
    <property type="evidence" value="ECO:0007669"/>
    <property type="project" value="UniProtKB-UniRule"/>
</dbReference>
<dbReference type="Proteomes" id="UP000565078">
    <property type="component" value="Unassembled WGS sequence"/>
</dbReference>
<dbReference type="NCBIfam" id="TIGR00119">
    <property type="entry name" value="acolac_sm"/>
    <property type="match status" value="1"/>
</dbReference>
<dbReference type="Pfam" id="PF22629">
    <property type="entry name" value="ACT_AHAS_ss"/>
    <property type="match status" value="1"/>
</dbReference>
<dbReference type="InterPro" id="IPR027271">
    <property type="entry name" value="Acetolactate_synth/TF_NikR_C"/>
</dbReference>
<comment type="function">
    <text evidence="1">Catalyzes the conversion of 2 pyruvate molecules into acetolactate in the first common step of the biosynthetic pathway of the branched-amino acids such as leucine, isoleucine, and valine.</text>
</comment>
<dbReference type="GO" id="GO:1990610">
    <property type="term" value="F:acetolactate synthase regulator activity"/>
    <property type="evidence" value="ECO:0007669"/>
    <property type="project" value="UniProtKB-UniRule"/>
</dbReference>
<dbReference type="UniPathway" id="UPA00049">
    <property type="reaction ID" value="UER00059"/>
</dbReference>
<dbReference type="InterPro" id="IPR019455">
    <property type="entry name" value="Acetolactate_synth_ssu_C"/>
</dbReference>
<feature type="domain" description="ACT" evidence="2">
    <location>
        <begin position="7"/>
        <end position="87"/>
    </location>
</feature>
<dbReference type="InterPro" id="IPR054480">
    <property type="entry name" value="AHAS_small-like_ACT"/>
</dbReference>
<dbReference type="GO" id="GO:0009099">
    <property type="term" value="P:L-valine biosynthetic process"/>
    <property type="evidence" value="ECO:0007669"/>
    <property type="project" value="UniProtKB-UniRule"/>
</dbReference>
<dbReference type="InterPro" id="IPR004789">
    <property type="entry name" value="Acetalactate_synth_ssu"/>
</dbReference>
<evidence type="ECO:0000256" key="1">
    <source>
        <dbReference type="RuleBase" id="RU368092"/>
    </source>
</evidence>
<organism evidence="3 4">
    <name type="scientific">Candidatus Iainarchaeum sp</name>
    <dbReference type="NCBI Taxonomy" id="3101447"/>
    <lineage>
        <taxon>Archaea</taxon>
        <taxon>Candidatus Iainarchaeota</taxon>
        <taxon>Candidatus Iainarchaeia</taxon>
        <taxon>Candidatus Iainarchaeales</taxon>
        <taxon>Candidatus Iainarchaeaceae</taxon>
        <taxon>Candidatus Iainarchaeum</taxon>
    </lineage>
</organism>
<dbReference type="UniPathway" id="UPA00047">
    <property type="reaction ID" value="UER00055"/>
</dbReference>
<reference evidence="4" key="1">
    <citation type="journal article" date="2020" name="bioRxiv">
        <title>A rank-normalized archaeal taxonomy based on genome phylogeny resolves widespread incomplete and uneven classifications.</title>
        <authorList>
            <person name="Rinke C."/>
            <person name="Chuvochina M."/>
            <person name="Mussig A.J."/>
            <person name="Chaumeil P.-A."/>
            <person name="Waite D.W."/>
            <person name="Whitman W.B."/>
            <person name="Parks D.H."/>
            <person name="Hugenholtz P."/>
        </authorList>
    </citation>
    <scope>NUCLEOTIDE SEQUENCE [LARGE SCALE GENOMIC DNA]</scope>
</reference>
<comment type="catalytic activity">
    <reaction evidence="1">
        <text>2 pyruvate + H(+) = (2S)-2-acetolactate + CO2</text>
        <dbReference type="Rhea" id="RHEA:25249"/>
        <dbReference type="ChEBI" id="CHEBI:15361"/>
        <dbReference type="ChEBI" id="CHEBI:15378"/>
        <dbReference type="ChEBI" id="CHEBI:16526"/>
        <dbReference type="ChEBI" id="CHEBI:58476"/>
        <dbReference type="EC" id="2.2.1.6"/>
    </reaction>
</comment>
<name>A0A7J4IWE4_9ARCH</name>
<dbReference type="Gene3D" id="3.30.70.260">
    <property type="match status" value="1"/>
</dbReference>